<protein>
    <submittedName>
        <fullName evidence="1">Uncharacterized protein</fullName>
    </submittedName>
</protein>
<dbReference type="Proteomes" id="UP000515861">
    <property type="component" value="Chromosome"/>
</dbReference>
<dbReference type="KEGG" id="ssau:H8M03_05895"/>
<dbReference type="RefSeq" id="WP_187480803.1">
    <property type="nucleotide sequence ID" value="NZ_CP060697.1"/>
</dbReference>
<gene>
    <name evidence="1" type="ORF">H8M03_05895</name>
</gene>
<accession>A0A7G9L5F0</accession>
<proteinExistence type="predicted"/>
<reference evidence="1 2" key="1">
    <citation type="submission" date="2020-08" db="EMBL/GenBank/DDBJ databases">
        <title>Sphingomonas sp. sand1-3 16S ribosomal RNA gene Genome sequencing and assembly.</title>
        <authorList>
            <person name="Kang M."/>
        </authorList>
    </citation>
    <scope>NUCLEOTIDE SEQUENCE [LARGE SCALE GENOMIC DNA]</scope>
    <source>
        <strain evidence="2">sand1-3</strain>
    </source>
</reference>
<dbReference type="EMBL" id="CP060697">
    <property type="protein sequence ID" value="QNM83849.1"/>
    <property type="molecule type" value="Genomic_DNA"/>
</dbReference>
<evidence type="ECO:0000313" key="2">
    <source>
        <dbReference type="Proteomes" id="UP000515861"/>
    </source>
</evidence>
<evidence type="ECO:0000313" key="1">
    <source>
        <dbReference type="EMBL" id="QNM83849.1"/>
    </source>
</evidence>
<keyword evidence="2" id="KW-1185">Reference proteome</keyword>
<name>A0A7G9L5F0_9SPHN</name>
<sequence length="148" mass="15252">MIVAAIAMAAASPANGTIAGVEARLFYNETGQLSPDVLGADRRFVGWNTIIGEGDAGGSADDVMILVALAARKSDGVAATLDTPLTIVAEAKGKTIAKRTFDNVILPYTGVTYSALYLSDVACAGTIKVTVRLGAEVRDATLQMDCGE</sequence>
<organism evidence="1 2">
    <name type="scientific">Sphingomonas sabuli</name>
    <dbReference type="NCBI Taxonomy" id="2764186"/>
    <lineage>
        <taxon>Bacteria</taxon>
        <taxon>Pseudomonadati</taxon>
        <taxon>Pseudomonadota</taxon>
        <taxon>Alphaproteobacteria</taxon>
        <taxon>Sphingomonadales</taxon>
        <taxon>Sphingomonadaceae</taxon>
        <taxon>Sphingomonas</taxon>
    </lineage>
</organism>
<dbReference type="AlphaFoldDB" id="A0A7G9L5F0"/>